<comment type="caution">
    <text evidence="7">The sequence shown here is derived from an EMBL/GenBank/DDBJ whole genome shotgun (WGS) entry which is preliminary data.</text>
</comment>
<dbReference type="InterPro" id="IPR028207">
    <property type="entry name" value="DNA_pol_B_palm_palm"/>
</dbReference>
<keyword evidence="5" id="KW-0239">DNA-directed DNA polymerase</keyword>
<evidence type="ECO:0000313" key="8">
    <source>
        <dbReference type="Proteomes" id="UP000193467"/>
    </source>
</evidence>
<dbReference type="AlphaFoldDB" id="A0A1Y2FPS9"/>
<keyword evidence="5" id="KW-0234">DNA repair</keyword>
<dbReference type="EMBL" id="MCGR01000015">
    <property type="protein sequence ID" value="ORY86000.1"/>
    <property type="molecule type" value="Genomic_DNA"/>
</dbReference>
<dbReference type="SUPFAM" id="SSF81585">
    <property type="entry name" value="PsbU/PolX domain-like"/>
    <property type="match status" value="1"/>
</dbReference>
<dbReference type="OrthoDB" id="205514at2759"/>
<dbReference type="PRINTS" id="PR00869">
    <property type="entry name" value="DNAPOLX"/>
</dbReference>
<organism evidence="7 8">
    <name type="scientific">Leucosporidium creatinivorum</name>
    <dbReference type="NCBI Taxonomy" id="106004"/>
    <lineage>
        <taxon>Eukaryota</taxon>
        <taxon>Fungi</taxon>
        <taxon>Dikarya</taxon>
        <taxon>Basidiomycota</taxon>
        <taxon>Pucciniomycotina</taxon>
        <taxon>Microbotryomycetes</taxon>
        <taxon>Leucosporidiales</taxon>
        <taxon>Leucosporidium</taxon>
    </lineage>
</organism>
<keyword evidence="5" id="KW-0539">Nucleus</keyword>
<keyword evidence="1" id="KW-0963">Cytoplasm</keyword>
<dbReference type="InterPro" id="IPR002054">
    <property type="entry name" value="DNA-dir_DNA_pol_X"/>
</dbReference>
<dbReference type="Pfam" id="PF10391">
    <property type="entry name" value="DNA_pol_lambd_f"/>
    <property type="match status" value="1"/>
</dbReference>
<dbReference type="Gene3D" id="3.30.210.10">
    <property type="entry name" value="DNA polymerase, thumb domain"/>
    <property type="match status" value="1"/>
</dbReference>
<comment type="function">
    <text evidence="5">DNA polymerase that functions in several pathways of DNA repair. Involved in base excision repair (BER) responsible for repair of lesions that give rise to abasic (AP) sites in DNA. Also contributes to DNA double-strand break repair by non-homologous end joining and homologous recombination. Has both template-dependent and template-independent (terminal transferase) DNA polymerase activities. Has also a 5'-deoxyribose-5-phosphate lyase (dRP lyase) activity.</text>
</comment>
<dbReference type="InterPro" id="IPR018944">
    <property type="entry name" value="DNA_pol_lambd_fingers_domain"/>
</dbReference>
<dbReference type="InterPro" id="IPR037160">
    <property type="entry name" value="DNA_Pol_thumb_sf"/>
</dbReference>
<accession>A0A1Y2FPS9</accession>
<reference evidence="7 8" key="1">
    <citation type="submission" date="2016-07" db="EMBL/GenBank/DDBJ databases">
        <title>Pervasive Adenine N6-methylation of Active Genes in Fungi.</title>
        <authorList>
            <consortium name="DOE Joint Genome Institute"/>
            <person name="Mondo S.J."/>
            <person name="Dannebaum R.O."/>
            <person name="Kuo R.C."/>
            <person name="Labutti K."/>
            <person name="Haridas S."/>
            <person name="Kuo A."/>
            <person name="Salamov A."/>
            <person name="Ahrendt S.R."/>
            <person name="Lipzen A."/>
            <person name="Sullivan W."/>
            <person name="Andreopoulos W.B."/>
            <person name="Clum A."/>
            <person name="Lindquist E."/>
            <person name="Daum C."/>
            <person name="Ramamoorthy G.K."/>
            <person name="Gryganskyi A."/>
            <person name="Culley D."/>
            <person name="Magnuson J.K."/>
            <person name="James T.Y."/>
            <person name="O'Malley M.A."/>
            <person name="Stajich J.E."/>
            <person name="Spatafora J.W."/>
            <person name="Visel A."/>
            <person name="Grigoriev I.V."/>
        </authorList>
    </citation>
    <scope>NUCLEOTIDE SEQUENCE [LARGE SCALE GENOMIC DNA]</scope>
    <source>
        <strain evidence="7 8">62-1032</strain>
    </source>
</reference>
<evidence type="ECO:0000256" key="2">
    <source>
        <dbReference type="ARBA" id="ARBA00022679"/>
    </source>
</evidence>
<dbReference type="PANTHER" id="PTHR11276">
    <property type="entry name" value="DNA POLYMERASE TYPE-X FAMILY MEMBER"/>
    <property type="match status" value="1"/>
</dbReference>
<comment type="catalytic activity">
    <reaction evidence="5">
        <text>DNA(n) + a 2'-deoxyribonucleoside 5'-triphosphate = DNA(n+1) + diphosphate</text>
        <dbReference type="Rhea" id="RHEA:22508"/>
        <dbReference type="Rhea" id="RHEA-COMP:17339"/>
        <dbReference type="Rhea" id="RHEA-COMP:17340"/>
        <dbReference type="ChEBI" id="CHEBI:33019"/>
        <dbReference type="ChEBI" id="CHEBI:61560"/>
        <dbReference type="ChEBI" id="CHEBI:173112"/>
        <dbReference type="EC" id="2.7.7.7"/>
    </reaction>
</comment>
<gene>
    <name evidence="7" type="ORF">BCR35DRAFT_330699</name>
</gene>
<dbReference type="SUPFAM" id="SSF81301">
    <property type="entry name" value="Nucleotidyltransferase"/>
    <property type="match status" value="1"/>
</dbReference>
<dbReference type="STRING" id="106004.A0A1Y2FPS9"/>
<dbReference type="InParanoid" id="A0A1Y2FPS9"/>
<dbReference type="GO" id="GO:0005634">
    <property type="term" value="C:nucleus"/>
    <property type="evidence" value="ECO:0007669"/>
    <property type="project" value="UniProtKB-SubCell"/>
</dbReference>
<dbReference type="Gene3D" id="3.30.460.10">
    <property type="entry name" value="Beta Polymerase, domain 2"/>
    <property type="match status" value="1"/>
</dbReference>
<keyword evidence="2 5" id="KW-0808">Transferase</keyword>
<dbReference type="EC" id="2.7.7.7" evidence="5"/>
<evidence type="ECO:0000259" key="6">
    <source>
        <dbReference type="SMART" id="SM00483"/>
    </source>
</evidence>
<dbReference type="GO" id="GO:0003677">
    <property type="term" value="F:DNA binding"/>
    <property type="evidence" value="ECO:0007669"/>
    <property type="project" value="UniProtKB-UniRule"/>
</dbReference>
<dbReference type="PANTHER" id="PTHR11276:SF42">
    <property type="entry name" value="DNA POLYMERASE BETA"/>
    <property type="match status" value="1"/>
</dbReference>
<keyword evidence="4" id="KW-0238">DNA-binding</keyword>
<dbReference type="InterPro" id="IPR022312">
    <property type="entry name" value="DNA_pol_X"/>
</dbReference>
<sequence>MHAYLRRLCAPSPVPIRLLSPFPRSSHRGYFSSVRLLEEMRADAPVKIKIAYRRIITSLPRLSLKSRTKASLLAEWDLEVARVRAWSARVDSSLLERWTAKKMCLPSVTAFAVEQEGAPKSTTARQESTPSKGAGVATALTTRLQGEVDHLHPSNSRQRLLQPSKRLFSTSHSNIIEGRKQALTERIAADAVVDLQQVMADLRDLELLEKLHKTTVKAATGFKDASRCLYPLWHDVDQGKKSKVTFAELQEALPPIYSVPWTHIAERLTSGTNSKLSTLSEKDKAALLLLRVYNIGSSRSEAFVAAGARTLEDLEPLARRKKISLVRAHKIGLRHFDDIERLIPRSEMMAFDAALRGALRKADPLLECELLGSFRRQASFSSDVDLVVRHKSFVNKDDEEAAASLMRRIVEVLEGENLLDDENRLMFGPKKYAGLARLPGNKHYRRIDIRLAPYHSYPYLLLGCSGDALLMKLLRHAAKKRGLCLNEYGLGEKYTADDQNPNGFKPGTLRVVKDEREIFDLLGFPYLTPKERDYAVWRPRYERAGVDRSHVHKL</sequence>
<evidence type="ECO:0000256" key="1">
    <source>
        <dbReference type="ARBA" id="ARBA00022490"/>
    </source>
</evidence>
<evidence type="ECO:0000256" key="3">
    <source>
        <dbReference type="ARBA" id="ARBA00022695"/>
    </source>
</evidence>
<dbReference type="Pfam" id="PF14792">
    <property type="entry name" value="DNA_pol_B_palm"/>
    <property type="match status" value="1"/>
</dbReference>
<dbReference type="Gene3D" id="1.10.150.20">
    <property type="entry name" value="5' to 3' exonuclease, C-terminal subdomain"/>
    <property type="match status" value="1"/>
</dbReference>
<dbReference type="GO" id="GO:0003887">
    <property type="term" value="F:DNA-directed DNA polymerase activity"/>
    <property type="evidence" value="ECO:0007669"/>
    <property type="project" value="UniProtKB-UniRule"/>
</dbReference>
<dbReference type="Pfam" id="PF14791">
    <property type="entry name" value="DNA_pol_B_thumb"/>
    <property type="match status" value="1"/>
</dbReference>
<dbReference type="GO" id="GO:0046872">
    <property type="term" value="F:metal ion binding"/>
    <property type="evidence" value="ECO:0007669"/>
    <property type="project" value="UniProtKB-UniRule"/>
</dbReference>
<proteinExistence type="inferred from homology"/>
<evidence type="ECO:0000313" key="7">
    <source>
        <dbReference type="EMBL" id="ORY86000.1"/>
    </source>
</evidence>
<dbReference type="InterPro" id="IPR029398">
    <property type="entry name" value="PolB_thumb"/>
</dbReference>
<evidence type="ECO:0000256" key="5">
    <source>
        <dbReference type="RuleBase" id="RU366014"/>
    </source>
</evidence>
<dbReference type="InterPro" id="IPR002008">
    <property type="entry name" value="DNA_pol_X_beta-like"/>
</dbReference>
<dbReference type="PRINTS" id="PR00870">
    <property type="entry name" value="DNAPOLXBETA"/>
</dbReference>
<keyword evidence="3 5" id="KW-0548">Nucleotidyltransferase</keyword>
<dbReference type="InterPro" id="IPR043519">
    <property type="entry name" value="NT_sf"/>
</dbReference>
<protein>
    <recommendedName>
        <fullName evidence="5">DNA polymerase</fullName>
        <ecNumber evidence="5">2.7.7.7</ecNumber>
    </recommendedName>
</protein>
<evidence type="ECO:0000256" key="4">
    <source>
        <dbReference type="ARBA" id="ARBA00023125"/>
    </source>
</evidence>
<dbReference type="Proteomes" id="UP000193467">
    <property type="component" value="Unassembled WGS sequence"/>
</dbReference>
<name>A0A1Y2FPS9_9BASI</name>
<keyword evidence="8" id="KW-1185">Reference proteome</keyword>
<dbReference type="SMART" id="SM00483">
    <property type="entry name" value="POLXc"/>
    <property type="match status" value="1"/>
</dbReference>
<comment type="subcellular location">
    <subcellularLocation>
        <location evidence="5">Nucleus</location>
    </subcellularLocation>
</comment>
<dbReference type="GO" id="GO:0006284">
    <property type="term" value="P:base-excision repair"/>
    <property type="evidence" value="ECO:0007669"/>
    <property type="project" value="TreeGrafter"/>
</dbReference>
<comment type="similarity">
    <text evidence="5">Belongs to the DNA polymerase type-X family.</text>
</comment>
<feature type="domain" description="DNA-directed DNA polymerase X" evidence="6">
    <location>
        <begin position="186"/>
        <end position="533"/>
    </location>
</feature>
<keyword evidence="5" id="KW-0227">DNA damage</keyword>
<dbReference type="GO" id="GO:0006303">
    <property type="term" value="P:double-strand break repair via nonhomologous end joining"/>
    <property type="evidence" value="ECO:0007669"/>
    <property type="project" value="TreeGrafter"/>
</dbReference>